<feature type="domain" description="ABC transporter" evidence="6">
    <location>
        <begin position="4"/>
        <end position="234"/>
    </location>
</feature>
<accession>A0A1J0WIV5</accession>
<dbReference type="GO" id="GO:0015807">
    <property type="term" value="P:L-amino acid transport"/>
    <property type="evidence" value="ECO:0007669"/>
    <property type="project" value="TreeGrafter"/>
</dbReference>
<dbReference type="GO" id="GO:0015658">
    <property type="term" value="F:branched-chain amino acid transmembrane transporter activity"/>
    <property type="evidence" value="ECO:0007669"/>
    <property type="project" value="TreeGrafter"/>
</dbReference>
<dbReference type="Pfam" id="PF00005">
    <property type="entry name" value="ABC_tran"/>
    <property type="match status" value="1"/>
</dbReference>
<keyword evidence="2" id="KW-0813">Transport</keyword>
<keyword evidence="5" id="KW-0029">Amino-acid transport</keyword>
<protein>
    <submittedName>
        <fullName evidence="7">ABC transporter ATP-binding protein</fullName>
    </submittedName>
</protein>
<organism evidence="7 8">
    <name type="scientific">Sulfitobacter alexandrii</name>
    <dbReference type="NCBI Taxonomy" id="1917485"/>
    <lineage>
        <taxon>Bacteria</taxon>
        <taxon>Pseudomonadati</taxon>
        <taxon>Pseudomonadota</taxon>
        <taxon>Alphaproteobacteria</taxon>
        <taxon>Rhodobacterales</taxon>
        <taxon>Roseobacteraceae</taxon>
        <taxon>Sulfitobacter</taxon>
    </lineage>
</organism>
<dbReference type="InterPro" id="IPR027417">
    <property type="entry name" value="P-loop_NTPase"/>
</dbReference>
<evidence type="ECO:0000256" key="3">
    <source>
        <dbReference type="ARBA" id="ARBA00022741"/>
    </source>
</evidence>
<dbReference type="InterPro" id="IPR052156">
    <property type="entry name" value="BCAA_Transport_ATP-bd_LivF"/>
</dbReference>
<evidence type="ECO:0000256" key="2">
    <source>
        <dbReference type="ARBA" id="ARBA00022448"/>
    </source>
</evidence>
<dbReference type="AlphaFoldDB" id="A0A1J0WIV5"/>
<sequence>MSFFGGSNMYGGYGPIKILNGCSISVEPGEVSVIVGPNGAGKSTAMKALLGLVELTSGDVFLDGKSIDALNTRQRVMAGIGFVPQTENIFPGLTVDENLSMGGYLRADSVADTKQEVFKLFPVLGDRRKQLAGTLSGGQRQQLAVGRALMTNPQVLLLDEPTAGVSPNVSAQLLYEISNLKTRDMAIIMVEQNARQALEIADTGYVLVMGENKFTGSGPDLLKDREVKKTFLGG</sequence>
<dbReference type="GO" id="GO:0005524">
    <property type="term" value="F:ATP binding"/>
    <property type="evidence" value="ECO:0007669"/>
    <property type="project" value="UniProtKB-KW"/>
</dbReference>
<dbReference type="PANTHER" id="PTHR43820">
    <property type="entry name" value="HIGH-AFFINITY BRANCHED-CHAIN AMINO ACID TRANSPORT ATP-BINDING PROTEIN LIVF"/>
    <property type="match status" value="1"/>
</dbReference>
<dbReference type="PANTHER" id="PTHR43820:SF7">
    <property type="entry name" value="BRANCHED-CHAIN AMINO ACID TRANSPORT ATP-BINDING PROTEIN LIVF-RELATED"/>
    <property type="match status" value="1"/>
</dbReference>
<gene>
    <name evidence="7" type="ORF">BOO69_13290</name>
</gene>
<dbReference type="Gene3D" id="3.40.50.300">
    <property type="entry name" value="P-loop containing nucleotide triphosphate hydrolases"/>
    <property type="match status" value="1"/>
</dbReference>
<comment type="similarity">
    <text evidence="1">Belongs to the ABC transporter superfamily.</text>
</comment>
<dbReference type="SUPFAM" id="SSF52540">
    <property type="entry name" value="P-loop containing nucleoside triphosphate hydrolases"/>
    <property type="match status" value="1"/>
</dbReference>
<proteinExistence type="inferred from homology"/>
<dbReference type="PROSITE" id="PS50893">
    <property type="entry name" value="ABC_TRANSPORTER_2"/>
    <property type="match status" value="1"/>
</dbReference>
<keyword evidence="8" id="KW-1185">Reference proteome</keyword>
<evidence type="ECO:0000256" key="4">
    <source>
        <dbReference type="ARBA" id="ARBA00022840"/>
    </source>
</evidence>
<dbReference type="SMART" id="SM00382">
    <property type="entry name" value="AAA"/>
    <property type="match status" value="1"/>
</dbReference>
<dbReference type="GO" id="GO:0016887">
    <property type="term" value="F:ATP hydrolysis activity"/>
    <property type="evidence" value="ECO:0007669"/>
    <property type="project" value="InterPro"/>
</dbReference>
<name>A0A1J0WIV5_9RHOB</name>
<dbReference type="CDD" id="cd03224">
    <property type="entry name" value="ABC_TM1139_LivF_branched"/>
    <property type="match status" value="1"/>
</dbReference>
<keyword evidence="4 7" id="KW-0067">ATP-binding</keyword>
<reference evidence="7 8" key="1">
    <citation type="submission" date="2016-11" db="EMBL/GenBank/DDBJ databases">
        <title>Complete genome sequence of Sulfitobacter sp. AM1-D1, a toxic bacteria associated with marine dinoflagellate Alexandrium minutum in East China Sea.</title>
        <authorList>
            <person name="Yang Q."/>
            <person name="Zhang X."/>
            <person name="Tian X."/>
        </authorList>
    </citation>
    <scope>NUCLEOTIDE SEQUENCE [LARGE SCALE GENOMIC DNA]</scope>
    <source>
        <strain evidence="7 8">AM1-D1</strain>
    </source>
</reference>
<keyword evidence="3" id="KW-0547">Nucleotide-binding</keyword>
<evidence type="ECO:0000256" key="1">
    <source>
        <dbReference type="ARBA" id="ARBA00005417"/>
    </source>
</evidence>
<evidence type="ECO:0000313" key="8">
    <source>
        <dbReference type="Proteomes" id="UP000181897"/>
    </source>
</evidence>
<dbReference type="Proteomes" id="UP000181897">
    <property type="component" value="Chromosome"/>
</dbReference>
<dbReference type="OrthoDB" id="9806149at2"/>
<dbReference type="STRING" id="1917485.BOO69_13290"/>
<dbReference type="InterPro" id="IPR003593">
    <property type="entry name" value="AAA+_ATPase"/>
</dbReference>
<dbReference type="RefSeq" id="WP_071972606.1">
    <property type="nucleotide sequence ID" value="NZ_CP018076.1"/>
</dbReference>
<dbReference type="KEGG" id="suam:BOO69_13290"/>
<evidence type="ECO:0000259" key="6">
    <source>
        <dbReference type="PROSITE" id="PS50893"/>
    </source>
</evidence>
<evidence type="ECO:0000256" key="5">
    <source>
        <dbReference type="ARBA" id="ARBA00022970"/>
    </source>
</evidence>
<dbReference type="InterPro" id="IPR003439">
    <property type="entry name" value="ABC_transporter-like_ATP-bd"/>
</dbReference>
<evidence type="ECO:0000313" key="7">
    <source>
        <dbReference type="EMBL" id="APE44263.1"/>
    </source>
</evidence>
<dbReference type="EMBL" id="CP018076">
    <property type="protein sequence ID" value="APE44263.1"/>
    <property type="molecule type" value="Genomic_DNA"/>
</dbReference>